<dbReference type="EMBL" id="JABJWC010000140">
    <property type="protein sequence ID" value="NPC68124.1"/>
    <property type="molecule type" value="Genomic_DNA"/>
</dbReference>
<feature type="non-terminal residue" evidence="3">
    <location>
        <position position="1"/>
    </location>
</feature>
<evidence type="ECO:0000256" key="1">
    <source>
        <dbReference type="ARBA" id="ARBA00008769"/>
    </source>
</evidence>
<dbReference type="Pfam" id="PF04966">
    <property type="entry name" value="OprB"/>
    <property type="match status" value="1"/>
</dbReference>
<dbReference type="RefSeq" id="WP_172159356.1">
    <property type="nucleotide sequence ID" value="NZ_JABJWC010000140.1"/>
</dbReference>
<evidence type="ECO:0000313" key="3">
    <source>
        <dbReference type="EMBL" id="NPC68124.1"/>
    </source>
</evidence>
<gene>
    <name evidence="3" type="ORF">HNW77_17520</name>
</gene>
<evidence type="ECO:0000256" key="2">
    <source>
        <dbReference type="RuleBase" id="RU363072"/>
    </source>
</evidence>
<comment type="similarity">
    <text evidence="1 2">Belongs to the OprB family.</text>
</comment>
<protein>
    <submittedName>
        <fullName evidence="3">Carbohydrate porin</fullName>
    </submittedName>
</protein>
<sequence>TYQAQVTPWMIIQPDIQGIVAPSGGVRDSKGERVRNEATFGLHTNVNF</sequence>
<comment type="caution">
    <text evidence="3">The sequence shown here is derived from an EMBL/GenBank/DDBJ whole genome shotgun (WGS) entry which is preliminary data.</text>
</comment>
<keyword evidence="4" id="KW-1185">Reference proteome</keyword>
<dbReference type="InterPro" id="IPR038673">
    <property type="entry name" value="OprB_sf"/>
</dbReference>
<dbReference type="InterPro" id="IPR007049">
    <property type="entry name" value="Carb-sel_porin_OprB"/>
</dbReference>
<accession>A0ABX2AKL7</accession>
<reference evidence="3 4" key="1">
    <citation type="journal article" date="2020" name="Microorganisms">
        <title>Description of Komagataeibacter melaceti sp. nov. and Komagataeibacter melomenusus sp. nov. Isolated from Apple Cider Vinegar.</title>
        <authorList>
            <person name="Maric L."/>
            <person name="Cleenwerck I."/>
            <person name="Accetto T."/>
            <person name="Vandamme P."/>
            <person name="Trcek J."/>
        </authorList>
    </citation>
    <scope>NUCLEOTIDE SEQUENCE [LARGE SCALE GENOMIC DNA]</scope>
    <source>
        <strain evidence="3 4">AV436</strain>
    </source>
</reference>
<dbReference type="Gene3D" id="2.40.160.180">
    <property type="entry name" value="Carbohydrate-selective porin OprB"/>
    <property type="match status" value="1"/>
</dbReference>
<dbReference type="Proteomes" id="UP000623090">
    <property type="component" value="Unassembled WGS sequence"/>
</dbReference>
<name>A0ABX2AKL7_9PROT</name>
<proteinExistence type="inferred from homology"/>
<organism evidence="3 4">
    <name type="scientific">Komagataeibacter melomenusus</name>
    <dbReference type="NCBI Taxonomy" id="2766578"/>
    <lineage>
        <taxon>Bacteria</taxon>
        <taxon>Pseudomonadati</taxon>
        <taxon>Pseudomonadota</taxon>
        <taxon>Alphaproteobacteria</taxon>
        <taxon>Acetobacterales</taxon>
        <taxon>Acetobacteraceae</taxon>
        <taxon>Komagataeibacter</taxon>
    </lineage>
</organism>
<evidence type="ECO:0000313" key="4">
    <source>
        <dbReference type="Proteomes" id="UP000623090"/>
    </source>
</evidence>